<dbReference type="KEGG" id="ccp:CHC_T00005530001"/>
<keyword evidence="3" id="KW-1185">Reference proteome</keyword>
<gene>
    <name evidence="2" type="ORF">CHC_T00005530001</name>
</gene>
<dbReference type="PROSITE" id="PS50056">
    <property type="entry name" value="TYR_PHOSPHATASE_2"/>
    <property type="match status" value="1"/>
</dbReference>
<dbReference type="Pfam" id="PF22741">
    <property type="entry name" value="PTP-NADK"/>
    <property type="match status" value="1"/>
</dbReference>
<dbReference type="PANTHER" id="PTHR23339">
    <property type="entry name" value="TYROSINE SPECIFIC PROTEIN PHOSPHATASE AND DUAL SPECIFICITY PROTEIN PHOSPHATASE"/>
    <property type="match status" value="1"/>
</dbReference>
<dbReference type="PROSITE" id="PS00383">
    <property type="entry name" value="TYR_PHOSPHATASE_1"/>
    <property type="match status" value="1"/>
</dbReference>
<dbReference type="InterPro" id="IPR016130">
    <property type="entry name" value="Tyr_Pase_AS"/>
</dbReference>
<protein>
    <recommendedName>
        <fullName evidence="1">Tyrosine specific protein phosphatases domain-containing protein</fullName>
    </recommendedName>
</protein>
<dbReference type="InterPro" id="IPR029021">
    <property type="entry name" value="Prot-tyrosine_phosphatase-like"/>
</dbReference>
<dbReference type="GeneID" id="17324401"/>
<dbReference type="STRING" id="2769.R7QHC9"/>
<dbReference type="OMA" id="FCNIAVE"/>
<dbReference type="Gramene" id="CDF36871">
    <property type="protein sequence ID" value="CDF36871"/>
    <property type="gene ID" value="CHC_T00005530001"/>
</dbReference>
<evidence type="ECO:0000313" key="3">
    <source>
        <dbReference type="Proteomes" id="UP000012073"/>
    </source>
</evidence>
<name>R7QHC9_CHOCR</name>
<dbReference type="RefSeq" id="XP_005716690.1">
    <property type="nucleotide sequence ID" value="XM_005716633.1"/>
</dbReference>
<dbReference type="InterPro" id="IPR000387">
    <property type="entry name" value="Tyr_Pase_dom"/>
</dbReference>
<dbReference type="AlphaFoldDB" id="R7QHC9"/>
<dbReference type="OrthoDB" id="3729at2759"/>
<organism evidence="2 3">
    <name type="scientific">Chondrus crispus</name>
    <name type="common">Carrageen Irish moss</name>
    <name type="synonym">Polymorpha crispa</name>
    <dbReference type="NCBI Taxonomy" id="2769"/>
    <lineage>
        <taxon>Eukaryota</taxon>
        <taxon>Rhodophyta</taxon>
        <taxon>Florideophyceae</taxon>
        <taxon>Rhodymeniophycidae</taxon>
        <taxon>Gigartinales</taxon>
        <taxon>Gigartinaceae</taxon>
        <taxon>Chondrus</taxon>
    </lineage>
</organism>
<evidence type="ECO:0000313" key="2">
    <source>
        <dbReference type="EMBL" id="CDF36871.1"/>
    </source>
</evidence>
<accession>R7QHC9</accession>
<dbReference type="Gene3D" id="3.90.190.10">
    <property type="entry name" value="Protein tyrosine phosphatase superfamily"/>
    <property type="match status" value="1"/>
</dbReference>
<reference evidence="3" key="1">
    <citation type="journal article" date="2013" name="Proc. Natl. Acad. Sci. U.S.A.">
        <title>Genome structure and metabolic features in the red seaweed Chondrus crispus shed light on evolution of the Archaeplastida.</title>
        <authorList>
            <person name="Collen J."/>
            <person name="Porcel B."/>
            <person name="Carre W."/>
            <person name="Ball S.G."/>
            <person name="Chaparro C."/>
            <person name="Tonon T."/>
            <person name="Barbeyron T."/>
            <person name="Michel G."/>
            <person name="Noel B."/>
            <person name="Valentin K."/>
            <person name="Elias M."/>
            <person name="Artiguenave F."/>
            <person name="Arun A."/>
            <person name="Aury J.M."/>
            <person name="Barbosa-Neto J.F."/>
            <person name="Bothwell J.H."/>
            <person name="Bouget F.Y."/>
            <person name="Brillet L."/>
            <person name="Cabello-Hurtado F."/>
            <person name="Capella-Gutierrez S."/>
            <person name="Charrier B."/>
            <person name="Cladiere L."/>
            <person name="Cock J.M."/>
            <person name="Coelho S.M."/>
            <person name="Colleoni C."/>
            <person name="Czjzek M."/>
            <person name="Da Silva C."/>
            <person name="Delage L."/>
            <person name="Denoeud F."/>
            <person name="Deschamps P."/>
            <person name="Dittami S.M."/>
            <person name="Gabaldon T."/>
            <person name="Gachon C.M."/>
            <person name="Groisillier A."/>
            <person name="Herve C."/>
            <person name="Jabbari K."/>
            <person name="Katinka M."/>
            <person name="Kloareg B."/>
            <person name="Kowalczyk N."/>
            <person name="Labadie K."/>
            <person name="Leblanc C."/>
            <person name="Lopez P.J."/>
            <person name="McLachlan D.H."/>
            <person name="Meslet-Cladiere L."/>
            <person name="Moustafa A."/>
            <person name="Nehr Z."/>
            <person name="Nyvall Collen P."/>
            <person name="Panaud O."/>
            <person name="Partensky F."/>
            <person name="Poulain J."/>
            <person name="Rensing S.A."/>
            <person name="Rousvoal S."/>
            <person name="Samson G."/>
            <person name="Symeonidi A."/>
            <person name="Weissenbach J."/>
            <person name="Zambounis A."/>
            <person name="Wincker P."/>
            <person name="Boyen C."/>
        </authorList>
    </citation>
    <scope>NUCLEOTIDE SEQUENCE [LARGE SCALE GENOMIC DNA]</scope>
    <source>
        <strain evidence="3">cv. Stackhouse</strain>
    </source>
</reference>
<sequence>MTQTSITSNAFIAPVFPRFSPLSTSKRRPRGPSPFPTTRHTLVPRKPCLCRMCDTQLPNPRPARLLYQKSLTNPESIVLRDHQHDHDVLLASKGIRTVKEMTAAIQHLRQQRLSLLLADLVARIRCEKPLSVGTAPLYDLLRHTDNLSEAVLTDDAHENHDLRAEIRSMLWELRTVLDPLNPSEALRTSLEVARSSFLDIPGRVNANSEGPSAPRDEALVRSEMYALMVTNVLLEELRSLRVLERQLNDVVVRLYPNRVEPQLSVASDASALLGIDDYRVRGKMRLADAVLDLRKALRREVGRPLLPEINDAINVLHNALIKSLHTDLSVRQPAGEAMLLRPRMDDIPNFAVVSQSILRGGQPSSRGLKWLANYGVKLVVDLRGSDRENQWEMPKCRLLTEPSTKSNGCAHQNVDGGSAMRFCNIAVEDFNTPTMEQVYEFIELTKFVDRQNGVLFVHCKAGIGRTGTLIACWRIFQGEPIDIALAKERLYCEGGGGLRQENFVRDFAVLHASRNSTP</sequence>
<dbReference type="Proteomes" id="UP000012073">
    <property type="component" value="Unassembled WGS sequence"/>
</dbReference>
<proteinExistence type="predicted"/>
<dbReference type="EMBL" id="HG001807">
    <property type="protein sequence ID" value="CDF36871.1"/>
    <property type="molecule type" value="Genomic_DNA"/>
</dbReference>
<dbReference type="InterPro" id="IPR050561">
    <property type="entry name" value="PTP"/>
</dbReference>
<dbReference type="SUPFAM" id="SSF52799">
    <property type="entry name" value="(Phosphotyrosine protein) phosphatases II"/>
    <property type="match status" value="1"/>
</dbReference>
<dbReference type="InterPro" id="IPR055214">
    <property type="entry name" value="PTP-NADK"/>
</dbReference>
<feature type="domain" description="Tyrosine specific protein phosphatases" evidence="1">
    <location>
        <begin position="439"/>
        <end position="490"/>
    </location>
</feature>
<evidence type="ECO:0000259" key="1">
    <source>
        <dbReference type="PROSITE" id="PS50056"/>
    </source>
</evidence>